<accession>A0A8C0BL41</accession>
<dbReference type="Proteomes" id="UP000694555">
    <property type="component" value="Unplaced"/>
</dbReference>
<feature type="compositionally biased region" description="Polar residues" evidence="1">
    <location>
        <begin position="48"/>
        <end position="58"/>
    </location>
</feature>
<feature type="region of interest" description="Disordered" evidence="1">
    <location>
        <begin position="25"/>
        <end position="116"/>
    </location>
</feature>
<sequence length="243" mass="27311">MEEETPTPVSSVAKEKSSKVSDLINRFEGGSPLNPSDLKKDSSVLHISKSQGRYGSTPSPQPKLPSQHPLQKQGNSNTDKTQVVQLHTANGVVAQDQTEDEDRRLPDRGSAISTLVPDNAIDSSLINGERESTSRESLQSVTACEGQMLNSCYRTPSSDTLLPSENETLEINTNVKEEPTEEMSKQDQPVETKVKREIVLFLLYYYFVYFLLLFIYKNKLPRAGQNVENLLVFFSERKDRKKK</sequence>
<evidence type="ECO:0000313" key="3">
    <source>
        <dbReference type="Ensembl" id="ENSBJAP00000018879.1"/>
    </source>
</evidence>
<dbReference type="AlphaFoldDB" id="A0A8C0BL41"/>
<feature type="compositionally biased region" description="Polar residues" evidence="1">
    <location>
        <begin position="68"/>
        <end position="88"/>
    </location>
</feature>
<keyword evidence="2" id="KW-0472">Membrane</keyword>
<reference evidence="3" key="2">
    <citation type="submission" date="2025-09" db="UniProtKB">
        <authorList>
            <consortium name="Ensembl"/>
        </authorList>
    </citation>
    <scope>IDENTIFICATION</scope>
</reference>
<keyword evidence="4" id="KW-1185">Reference proteome</keyword>
<proteinExistence type="predicted"/>
<keyword evidence="2" id="KW-1133">Transmembrane helix</keyword>
<dbReference type="Ensembl" id="ENSBJAT00000019401.1">
    <property type="protein sequence ID" value="ENSBJAP00000018879.1"/>
    <property type="gene ID" value="ENSBJAG00000012420.1"/>
</dbReference>
<reference evidence="3" key="1">
    <citation type="submission" date="2025-08" db="UniProtKB">
        <authorList>
            <consortium name="Ensembl"/>
        </authorList>
    </citation>
    <scope>IDENTIFICATION</scope>
</reference>
<name>A0A8C0BL41_9AVES</name>
<keyword evidence="2" id="KW-0812">Transmembrane</keyword>
<evidence type="ECO:0000256" key="1">
    <source>
        <dbReference type="SAM" id="MobiDB-lite"/>
    </source>
</evidence>
<evidence type="ECO:0000313" key="4">
    <source>
        <dbReference type="Proteomes" id="UP000694555"/>
    </source>
</evidence>
<evidence type="ECO:0000256" key="2">
    <source>
        <dbReference type="SAM" id="Phobius"/>
    </source>
</evidence>
<protein>
    <submittedName>
        <fullName evidence="3">Uncharacterized protein</fullName>
    </submittedName>
</protein>
<feature type="transmembrane region" description="Helical" evidence="2">
    <location>
        <begin position="198"/>
        <end position="216"/>
    </location>
</feature>
<organism evidence="3 4">
    <name type="scientific">Buteo japonicus</name>
    <dbReference type="NCBI Taxonomy" id="224669"/>
    <lineage>
        <taxon>Eukaryota</taxon>
        <taxon>Metazoa</taxon>
        <taxon>Chordata</taxon>
        <taxon>Craniata</taxon>
        <taxon>Vertebrata</taxon>
        <taxon>Euteleostomi</taxon>
        <taxon>Archelosauria</taxon>
        <taxon>Archosauria</taxon>
        <taxon>Dinosauria</taxon>
        <taxon>Saurischia</taxon>
        <taxon>Theropoda</taxon>
        <taxon>Coelurosauria</taxon>
        <taxon>Aves</taxon>
        <taxon>Neognathae</taxon>
        <taxon>Neoaves</taxon>
        <taxon>Telluraves</taxon>
        <taxon>Accipitrimorphae</taxon>
        <taxon>Accipitriformes</taxon>
        <taxon>Accipitridae</taxon>
        <taxon>Accipitrinae</taxon>
        <taxon>Buteo</taxon>
    </lineage>
</organism>
<feature type="region of interest" description="Disordered" evidence="1">
    <location>
        <begin position="1"/>
        <end position="20"/>
    </location>
</feature>